<evidence type="ECO:0000256" key="7">
    <source>
        <dbReference type="ARBA" id="ARBA00022989"/>
    </source>
</evidence>
<dbReference type="InterPro" id="IPR017871">
    <property type="entry name" value="ABC_transporter-like_CS"/>
</dbReference>
<dbReference type="InterPro" id="IPR027417">
    <property type="entry name" value="P-loop_NTPase"/>
</dbReference>
<dbReference type="Gene3D" id="3.40.50.300">
    <property type="entry name" value="P-loop containing nucleotide triphosphate hydrolases"/>
    <property type="match status" value="1"/>
</dbReference>
<evidence type="ECO:0000256" key="3">
    <source>
        <dbReference type="ARBA" id="ARBA00022448"/>
    </source>
</evidence>
<dbReference type="GO" id="GO:0005886">
    <property type="term" value="C:plasma membrane"/>
    <property type="evidence" value="ECO:0007669"/>
    <property type="project" value="TreeGrafter"/>
</dbReference>
<accession>A0A9P0A0S4</accession>
<feature type="transmembrane region" description="Helical" evidence="9">
    <location>
        <begin position="509"/>
        <end position="528"/>
    </location>
</feature>
<dbReference type="GO" id="GO:0005524">
    <property type="term" value="F:ATP binding"/>
    <property type="evidence" value="ECO:0007669"/>
    <property type="project" value="UniProtKB-KW"/>
</dbReference>
<dbReference type="PROSITE" id="PS50893">
    <property type="entry name" value="ABC_TRANSPORTER_2"/>
    <property type="match status" value="1"/>
</dbReference>
<dbReference type="EMBL" id="OU963862">
    <property type="protein sequence ID" value="CAH0381892.1"/>
    <property type="molecule type" value="Genomic_DNA"/>
</dbReference>
<feature type="transmembrane region" description="Helical" evidence="9">
    <location>
        <begin position="587"/>
        <end position="605"/>
    </location>
</feature>
<evidence type="ECO:0000313" key="12">
    <source>
        <dbReference type="Proteomes" id="UP001152759"/>
    </source>
</evidence>
<feature type="transmembrane region" description="Helical" evidence="9">
    <location>
        <begin position="472"/>
        <end position="489"/>
    </location>
</feature>
<proteinExistence type="inferred from homology"/>
<evidence type="ECO:0000259" key="10">
    <source>
        <dbReference type="PROSITE" id="PS50893"/>
    </source>
</evidence>
<dbReference type="Pfam" id="PF01061">
    <property type="entry name" value="ABC2_membrane"/>
    <property type="match status" value="1"/>
</dbReference>
<evidence type="ECO:0000256" key="2">
    <source>
        <dbReference type="ARBA" id="ARBA00005814"/>
    </source>
</evidence>
<dbReference type="PANTHER" id="PTHR48041:SF139">
    <property type="entry name" value="PROTEIN SCARLET"/>
    <property type="match status" value="1"/>
</dbReference>
<dbReference type="PROSITE" id="PS00211">
    <property type="entry name" value="ABC_TRANSPORTER_1"/>
    <property type="match status" value="1"/>
</dbReference>
<feature type="transmembrane region" description="Helical" evidence="9">
    <location>
        <begin position="438"/>
        <end position="460"/>
    </location>
</feature>
<evidence type="ECO:0000256" key="1">
    <source>
        <dbReference type="ARBA" id="ARBA00004141"/>
    </source>
</evidence>
<protein>
    <recommendedName>
        <fullName evidence="10">ABC transporter domain-containing protein</fullName>
    </recommendedName>
</protein>
<comment type="subcellular location">
    <subcellularLocation>
        <location evidence="1">Membrane</location>
        <topology evidence="1">Multi-pass membrane protein</topology>
    </subcellularLocation>
</comment>
<keyword evidence="8 9" id="KW-0472">Membrane</keyword>
<dbReference type="SMART" id="SM00382">
    <property type="entry name" value="AAA"/>
    <property type="match status" value="1"/>
</dbReference>
<reference evidence="11" key="1">
    <citation type="submission" date="2021-12" db="EMBL/GenBank/DDBJ databases">
        <authorList>
            <person name="King R."/>
        </authorList>
    </citation>
    <scope>NUCLEOTIDE SEQUENCE</scope>
</reference>
<dbReference type="PANTHER" id="PTHR48041">
    <property type="entry name" value="ABC TRANSPORTER G FAMILY MEMBER 28"/>
    <property type="match status" value="1"/>
</dbReference>
<dbReference type="SUPFAM" id="SSF52540">
    <property type="entry name" value="P-loop containing nucleoside triphosphate hydrolases"/>
    <property type="match status" value="1"/>
</dbReference>
<evidence type="ECO:0000256" key="6">
    <source>
        <dbReference type="ARBA" id="ARBA00022840"/>
    </source>
</evidence>
<dbReference type="GO" id="GO:0140359">
    <property type="term" value="F:ABC-type transporter activity"/>
    <property type="evidence" value="ECO:0007669"/>
    <property type="project" value="InterPro"/>
</dbReference>
<dbReference type="Proteomes" id="UP001152759">
    <property type="component" value="Chromosome 1"/>
</dbReference>
<gene>
    <name evidence="11" type="ORF">BEMITA_LOCUS1497</name>
</gene>
<dbReference type="InterPro" id="IPR003593">
    <property type="entry name" value="AAA+_ATPase"/>
</dbReference>
<evidence type="ECO:0000313" key="11">
    <source>
        <dbReference type="EMBL" id="CAH0381892.1"/>
    </source>
</evidence>
<keyword evidence="7 9" id="KW-1133">Transmembrane helix</keyword>
<sequence length="615" mass="69304">MTTLHLQEDVGISWKDLSVWSNRKVADGLFKQQKVQRTRLLNSVSGYARAGSLTVIMGASGAGKTTLLSTVSGRSSANERRGEILLNGRPVEPELMLRISGFMPQTDLTVENLTVLEHLQFMGCLRMDVRVSENQRNRIINNLILDFGLRKCMHSQLRFLSGGERRKVSLAVQLLTDPPVLFCDEPTTGLDSFNALSMVSCLSSLAKNGKTVVCTIHQPTSGVFETFDEVILMVAGGRVAFQGAINDALDHFRTLGMVCPKAYNTAEFLISQLSIREDTRTKKEVYQICDLFDTSESYKIFQKKFNEVNTVYNDTQIVHEIDKQFLRFNTWQGADTSTQFRLLAWRHGLNIARNVNRIFISVCTFLFTGFVIAASYRGVIFDQNGVQNLQGFFNNVITETIFCQSYRSLYTFQAEIPVLLRETKDKVYSVGPFYLSRIIYVVLLCSVETFIFSFTIFWITGFSGGTLSFPQFVAPIAVSGLAATAYGCAMSSNFETVSSASLLMVPLDFISYTFSGMFLQLSSVPFYLRWLKYVSRFYYGVEAFSILQWTSVDEIPCPQNPDIMCLLTADKVLEKYGYRTGDIELDFLGLILMFIVLNTIGYLGIRNRSKQQASY</sequence>
<keyword evidence="6" id="KW-0067">ATP-binding</keyword>
<dbReference type="Pfam" id="PF19055">
    <property type="entry name" value="ABC2_membrane_7"/>
    <property type="match status" value="1"/>
</dbReference>
<dbReference type="InterPro" id="IPR003439">
    <property type="entry name" value="ABC_transporter-like_ATP-bd"/>
</dbReference>
<dbReference type="GO" id="GO:0016887">
    <property type="term" value="F:ATP hydrolysis activity"/>
    <property type="evidence" value="ECO:0007669"/>
    <property type="project" value="InterPro"/>
</dbReference>
<dbReference type="InterPro" id="IPR050352">
    <property type="entry name" value="ABCG_transporters"/>
</dbReference>
<comment type="similarity">
    <text evidence="2">Belongs to the ABC transporter superfamily. ABCG family. Eye pigment precursor importer (TC 3.A.1.204) subfamily.</text>
</comment>
<dbReference type="GO" id="GO:0030659">
    <property type="term" value="C:cytoplasmic vesicle membrane"/>
    <property type="evidence" value="ECO:0007669"/>
    <property type="project" value="TreeGrafter"/>
</dbReference>
<keyword evidence="3" id="KW-0813">Transport</keyword>
<dbReference type="AlphaFoldDB" id="A0A9P0A0S4"/>
<evidence type="ECO:0000256" key="9">
    <source>
        <dbReference type="SAM" id="Phobius"/>
    </source>
</evidence>
<name>A0A9P0A0S4_BEMTA</name>
<organism evidence="11 12">
    <name type="scientific">Bemisia tabaci</name>
    <name type="common">Sweetpotato whitefly</name>
    <name type="synonym">Aleurodes tabaci</name>
    <dbReference type="NCBI Taxonomy" id="7038"/>
    <lineage>
        <taxon>Eukaryota</taxon>
        <taxon>Metazoa</taxon>
        <taxon>Ecdysozoa</taxon>
        <taxon>Arthropoda</taxon>
        <taxon>Hexapoda</taxon>
        <taxon>Insecta</taxon>
        <taxon>Pterygota</taxon>
        <taxon>Neoptera</taxon>
        <taxon>Paraneoptera</taxon>
        <taxon>Hemiptera</taxon>
        <taxon>Sternorrhyncha</taxon>
        <taxon>Aleyrodoidea</taxon>
        <taxon>Aleyrodidae</taxon>
        <taxon>Aleyrodinae</taxon>
        <taxon>Bemisia</taxon>
    </lineage>
</organism>
<dbReference type="InterPro" id="IPR043926">
    <property type="entry name" value="ABCG_dom"/>
</dbReference>
<dbReference type="InterPro" id="IPR013525">
    <property type="entry name" value="ABC2_TM"/>
</dbReference>
<keyword evidence="12" id="KW-1185">Reference proteome</keyword>
<feature type="domain" description="ABC transporter" evidence="10">
    <location>
        <begin position="23"/>
        <end position="261"/>
    </location>
</feature>
<evidence type="ECO:0000256" key="8">
    <source>
        <dbReference type="ARBA" id="ARBA00023136"/>
    </source>
</evidence>
<dbReference type="Pfam" id="PF00005">
    <property type="entry name" value="ABC_tran"/>
    <property type="match status" value="1"/>
</dbReference>
<keyword evidence="5" id="KW-0547">Nucleotide-binding</keyword>
<dbReference type="KEGG" id="btab:109036678"/>
<evidence type="ECO:0000256" key="5">
    <source>
        <dbReference type="ARBA" id="ARBA00022741"/>
    </source>
</evidence>
<evidence type="ECO:0000256" key="4">
    <source>
        <dbReference type="ARBA" id="ARBA00022692"/>
    </source>
</evidence>
<keyword evidence="4 9" id="KW-0812">Transmembrane</keyword>
<feature type="transmembrane region" description="Helical" evidence="9">
    <location>
        <begin position="358"/>
        <end position="376"/>
    </location>
</feature>